<feature type="region of interest" description="Disordered" evidence="2">
    <location>
        <begin position="1"/>
        <end position="34"/>
    </location>
</feature>
<protein>
    <recommendedName>
        <fullName evidence="5">Transcription factor Pcc1</fullName>
    </recommendedName>
</protein>
<dbReference type="Proteomes" id="UP001491310">
    <property type="component" value="Unassembled WGS sequence"/>
</dbReference>
<accession>A0ABR2YC48</accession>
<name>A0ABR2YC48_9CHLO</name>
<sequence length="121" mass="13067">METLTAAPVGKQVKQIEVPAPHDRSQGASTSATDVELQPYEFRASHVYSSEADARVVRDALAVDPELRPKLVTRELTVDGSTLHIFFSAADARTLRAAVGTFYDLLALATRTLEAFGPAQP</sequence>
<dbReference type="InterPro" id="IPR015419">
    <property type="entry name" value="CTAG/Pcc1"/>
</dbReference>
<dbReference type="Gene3D" id="3.30.310.50">
    <property type="entry name" value="Alpha-D-phosphohexomutase, C-terminal domain"/>
    <property type="match status" value="1"/>
</dbReference>
<keyword evidence="4" id="KW-1185">Reference proteome</keyword>
<dbReference type="Pfam" id="PF09341">
    <property type="entry name" value="Pcc1"/>
    <property type="match status" value="1"/>
</dbReference>
<evidence type="ECO:0000313" key="4">
    <source>
        <dbReference type="Proteomes" id="UP001491310"/>
    </source>
</evidence>
<comment type="similarity">
    <text evidence="1">Belongs to the CTAG/PCC1 family.</text>
</comment>
<evidence type="ECO:0000256" key="1">
    <source>
        <dbReference type="ARBA" id="ARBA00007073"/>
    </source>
</evidence>
<gene>
    <name evidence="3" type="ORF">WJX75_004241</name>
</gene>
<dbReference type="EMBL" id="JALJOT010000016">
    <property type="protein sequence ID" value="KAK9902098.1"/>
    <property type="molecule type" value="Genomic_DNA"/>
</dbReference>
<dbReference type="NCBIfam" id="NF011470">
    <property type="entry name" value="PRK14887.1"/>
    <property type="match status" value="1"/>
</dbReference>
<comment type="caution">
    <text evidence="3">The sequence shown here is derived from an EMBL/GenBank/DDBJ whole genome shotgun (WGS) entry which is preliminary data.</text>
</comment>
<evidence type="ECO:0008006" key="5">
    <source>
        <dbReference type="Google" id="ProtNLM"/>
    </source>
</evidence>
<evidence type="ECO:0000256" key="2">
    <source>
        <dbReference type="SAM" id="MobiDB-lite"/>
    </source>
</evidence>
<reference evidence="3 4" key="1">
    <citation type="journal article" date="2024" name="Nat. Commun.">
        <title>Phylogenomics reveals the evolutionary origins of lichenization in chlorophyte algae.</title>
        <authorList>
            <person name="Puginier C."/>
            <person name="Libourel C."/>
            <person name="Otte J."/>
            <person name="Skaloud P."/>
            <person name="Haon M."/>
            <person name="Grisel S."/>
            <person name="Petersen M."/>
            <person name="Berrin J.G."/>
            <person name="Delaux P.M."/>
            <person name="Dal Grande F."/>
            <person name="Keller J."/>
        </authorList>
    </citation>
    <scope>NUCLEOTIDE SEQUENCE [LARGE SCALE GENOMIC DNA]</scope>
    <source>
        <strain evidence="3 4">SAG 216-7</strain>
    </source>
</reference>
<proteinExistence type="inferred from homology"/>
<dbReference type="PANTHER" id="PTHR31283:SF5">
    <property type="entry name" value="EKC_KEOPS COMPLEX SUBUNIT LAGE3"/>
    <property type="match status" value="1"/>
</dbReference>
<organism evidence="3 4">
    <name type="scientific">Coccomyxa subellipsoidea</name>
    <dbReference type="NCBI Taxonomy" id="248742"/>
    <lineage>
        <taxon>Eukaryota</taxon>
        <taxon>Viridiplantae</taxon>
        <taxon>Chlorophyta</taxon>
        <taxon>core chlorophytes</taxon>
        <taxon>Trebouxiophyceae</taxon>
        <taxon>Trebouxiophyceae incertae sedis</taxon>
        <taxon>Coccomyxaceae</taxon>
        <taxon>Coccomyxa</taxon>
    </lineage>
</organism>
<dbReference type="PANTHER" id="PTHR31283">
    <property type="entry name" value="EKC/KEOPS COMPLEX SUBUNIT PCC1 FAMILY MEMBER"/>
    <property type="match status" value="1"/>
</dbReference>
<evidence type="ECO:0000313" key="3">
    <source>
        <dbReference type="EMBL" id="KAK9902098.1"/>
    </source>
</evidence>